<dbReference type="Proteomes" id="UP000297149">
    <property type="component" value="Chromosome"/>
</dbReference>
<feature type="region of interest" description="Disordered" evidence="1">
    <location>
        <begin position="93"/>
        <end position="124"/>
    </location>
</feature>
<dbReference type="AlphaFoldDB" id="A0A4P7W172"/>
<feature type="region of interest" description="Disordered" evidence="1">
    <location>
        <begin position="43"/>
        <end position="76"/>
    </location>
</feature>
<evidence type="ECO:0000313" key="3">
    <source>
        <dbReference type="EMBL" id="QCD41631.1"/>
    </source>
</evidence>
<dbReference type="KEGG" id="ddb:E7747_04635"/>
<reference evidence="4" key="1">
    <citation type="submission" date="2019-02" db="EMBL/GenBank/DDBJ databases">
        <title>Isolation and identification of novel species under the genus Muribaculum.</title>
        <authorList>
            <person name="Miyake S."/>
            <person name="Ding Y."/>
            <person name="Low A."/>
            <person name="Soh M."/>
            <person name="Seedorf H."/>
        </authorList>
    </citation>
    <scope>NUCLEOTIDE SEQUENCE [LARGE SCALE GENOMIC DNA]</scope>
    <source>
        <strain evidence="4">H5</strain>
    </source>
</reference>
<protein>
    <submittedName>
        <fullName evidence="3">DUF4834 family protein</fullName>
    </submittedName>
</protein>
<keyword evidence="2" id="KW-1133">Transmembrane helix</keyword>
<dbReference type="RefSeq" id="WP_136414407.1">
    <property type="nucleotide sequence ID" value="NZ_CAXHQF010000007.1"/>
</dbReference>
<evidence type="ECO:0000313" key="4">
    <source>
        <dbReference type="Proteomes" id="UP000297149"/>
    </source>
</evidence>
<proteinExistence type="predicted"/>
<dbReference type="EMBL" id="CP039396">
    <property type="protein sequence ID" value="QCD41631.1"/>
    <property type="molecule type" value="Genomic_DNA"/>
</dbReference>
<sequence length="124" mass="14607">MTFIATIIIIYLVWLLLKPMLMRYARRKYQEKVNDMFNQAFGGGRSASSSYGPFSSPRNDAPPRRESRNYPRRKKKIFSRDEGEYVEFEEIEVTADHHRAPSNQDSAYTPREPQVSDADWEEIR</sequence>
<gene>
    <name evidence="3" type="ORF">E7747_04635</name>
</gene>
<dbReference type="InterPro" id="IPR032272">
    <property type="entry name" value="DUF4834"/>
</dbReference>
<evidence type="ECO:0000256" key="1">
    <source>
        <dbReference type="SAM" id="MobiDB-lite"/>
    </source>
</evidence>
<keyword evidence="2" id="KW-0472">Membrane</keyword>
<accession>A0A4P7W172</accession>
<feature type="compositionally biased region" description="Low complexity" evidence="1">
    <location>
        <begin position="46"/>
        <end position="56"/>
    </location>
</feature>
<organism evidence="3 4">
    <name type="scientific">Duncaniella dubosii</name>
    <dbReference type="NCBI Taxonomy" id="2518971"/>
    <lineage>
        <taxon>Bacteria</taxon>
        <taxon>Pseudomonadati</taxon>
        <taxon>Bacteroidota</taxon>
        <taxon>Bacteroidia</taxon>
        <taxon>Bacteroidales</taxon>
        <taxon>Muribaculaceae</taxon>
        <taxon>Duncaniella</taxon>
    </lineage>
</organism>
<feature type="transmembrane region" description="Helical" evidence="2">
    <location>
        <begin position="6"/>
        <end position="25"/>
    </location>
</feature>
<dbReference type="Pfam" id="PF16118">
    <property type="entry name" value="DUF4834"/>
    <property type="match status" value="1"/>
</dbReference>
<keyword evidence="2" id="KW-0812">Transmembrane</keyword>
<keyword evidence="4" id="KW-1185">Reference proteome</keyword>
<evidence type="ECO:0000256" key="2">
    <source>
        <dbReference type="SAM" id="Phobius"/>
    </source>
</evidence>
<name>A0A4P7W172_9BACT</name>